<comment type="catalytic activity">
    <reaction evidence="11">
        <text>2 pyruvate + H(+) = (2S)-2-acetolactate + CO2</text>
        <dbReference type="Rhea" id="RHEA:25249"/>
        <dbReference type="ChEBI" id="CHEBI:15361"/>
        <dbReference type="ChEBI" id="CHEBI:15378"/>
        <dbReference type="ChEBI" id="CHEBI:16526"/>
        <dbReference type="ChEBI" id="CHEBI:58476"/>
        <dbReference type="EC" id="2.2.1.6"/>
    </reaction>
</comment>
<dbReference type="AlphaFoldDB" id="A0A8H7AMN1"/>
<keyword evidence="7 11" id="KW-0479">Metal-binding</keyword>
<evidence type="ECO:0000313" key="14">
    <source>
        <dbReference type="EMBL" id="KAF7509866.1"/>
    </source>
</evidence>
<keyword evidence="8 11" id="KW-0460">Magnesium</keyword>
<dbReference type="EC" id="2.2.1.6" evidence="4 11"/>
<comment type="cofactor">
    <cofactor evidence="11">
        <name>Mg(2+)</name>
        <dbReference type="ChEBI" id="CHEBI:18420"/>
    </cofactor>
    <text evidence="11">Binds 1 Mg(2+) ion per subunit.</text>
</comment>
<keyword evidence="15" id="KW-1185">Reference proteome</keyword>
<evidence type="ECO:0000259" key="12">
    <source>
        <dbReference type="Pfam" id="PF00205"/>
    </source>
</evidence>
<comment type="pathway">
    <text evidence="2 11">Amino-acid biosynthesis; L-valine biosynthesis; L-valine from pyruvate: step 1/4.</text>
</comment>
<reference evidence="14" key="1">
    <citation type="submission" date="2020-02" db="EMBL/GenBank/DDBJ databases">
        <authorList>
            <person name="Palmer J.M."/>
        </authorList>
    </citation>
    <scope>NUCLEOTIDE SEQUENCE</scope>
    <source>
        <strain evidence="14">EPUS1.4</strain>
        <tissue evidence="14">Thallus</tissue>
    </source>
</reference>
<dbReference type="Pfam" id="PF02775">
    <property type="entry name" value="TPP_enzyme_C"/>
    <property type="match status" value="1"/>
</dbReference>
<dbReference type="GO" id="GO:0005948">
    <property type="term" value="C:acetolactate synthase complex"/>
    <property type="evidence" value="ECO:0007669"/>
    <property type="project" value="TreeGrafter"/>
</dbReference>
<keyword evidence="9 11" id="KW-0786">Thiamine pyrophosphate</keyword>
<dbReference type="GO" id="GO:0003984">
    <property type="term" value="F:acetolactate synthase activity"/>
    <property type="evidence" value="ECO:0007669"/>
    <property type="project" value="UniProtKB-EC"/>
</dbReference>
<evidence type="ECO:0000259" key="13">
    <source>
        <dbReference type="Pfam" id="PF02775"/>
    </source>
</evidence>
<evidence type="ECO:0000256" key="3">
    <source>
        <dbReference type="ARBA" id="ARBA00007812"/>
    </source>
</evidence>
<evidence type="ECO:0000256" key="9">
    <source>
        <dbReference type="ARBA" id="ARBA00023052"/>
    </source>
</evidence>
<dbReference type="SUPFAM" id="SSF52467">
    <property type="entry name" value="DHS-like NAD/FAD-binding domain"/>
    <property type="match status" value="1"/>
</dbReference>
<dbReference type="GO" id="GO:0005739">
    <property type="term" value="C:mitochondrion"/>
    <property type="evidence" value="ECO:0007669"/>
    <property type="project" value="TreeGrafter"/>
</dbReference>
<dbReference type="InterPro" id="IPR029035">
    <property type="entry name" value="DHS-like_NAD/FAD-binding_dom"/>
</dbReference>
<dbReference type="PROSITE" id="PS00187">
    <property type="entry name" value="TPP_ENZYMES"/>
    <property type="match status" value="1"/>
</dbReference>
<dbReference type="GO" id="GO:0009097">
    <property type="term" value="P:isoleucine biosynthetic process"/>
    <property type="evidence" value="ECO:0007669"/>
    <property type="project" value="UniProtKB-UniPathway"/>
</dbReference>
<evidence type="ECO:0000256" key="4">
    <source>
        <dbReference type="ARBA" id="ARBA00013145"/>
    </source>
</evidence>
<dbReference type="Gene3D" id="3.40.50.970">
    <property type="match status" value="2"/>
</dbReference>
<comment type="pathway">
    <text evidence="1 11">Amino-acid biosynthesis; L-isoleucine biosynthesis; L-isoleucine from 2-oxobutanoate: step 1/4.</text>
</comment>
<dbReference type="PANTHER" id="PTHR18968">
    <property type="entry name" value="THIAMINE PYROPHOSPHATE ENZYMES"/>
    <property type="match status" value="1"/>
</dbReference>
<comment type="caution">
    <text evidence="14">The sequence shown here is derived from an EMBL/GenBank/DDBJ whole genome shotgun (WGS) entry which is preliminary data.</text>
</comment>
<evidence type="ECO:0000256" key="2">
    <source>
        <dbReference type="ARBA" id="ARBA00005025"/>
    </source>
</evidence>
<accession>A0A8H7AMN1</accession>
<keyword evidence="10 11" id="KW-0100">Branched-chain amino acid biosynthesis</keyword>
<sequence>MDGTPIIAFTGQVATSDLGMDAFQEADIIGIAKACTKWCVQVKSVEELPRTINEAFQRATSGRPGPVLVDLPKDTTAGILKRPIPMSSVNPEALIPGNLTTRIVRQELEASLDKVAKMLNSAKKPVIYAGQGVLSHPDGPVLLRELSKKACIPVTTTLLGLGAFDEEDPKALHMLGMHGSCYANMAMQHADLVIALGARFDDRITRKVSDFVPEARAAEKGQGGIVHFEILPRNINKVVKATEVVQGDLVKNLVDLLPRVKVVPDSQREKWLNQISAWKDKYPWAYEKESSNTVIKPQTVIRILDKLTAKIKDSTIIATGVGSHQMFTAQHYRWRYPRSLITSGGLGTMGFGLPAAIGAKLARPGTLVIDVDGDSSFGMTLTELVTCAEYKIGVKALILNNNEQGMVTHSQQMFFNDRYSHTHGKNADFVKLGDAMGVKAERVTNLEDLEEKMKWLLFQTGDQPALLEVVVDQKVPVLPIVLPGTALHEFVPFDEEREKVRRALTRTRSGR</sequence>
<dbReference type="InterPro" id="IPR012846">
    <property type="entry name" value="Acetolactate_synth_lsu"/>
</dbReference>
<proteinExistence type="inferred from homology"/>
<dbReference type="NCBIfam" id="TIGR00118">
    <property type="entry name" value="acolac_lg"/>
    <property type="match status" value="1"/>
</dbReference>
<dbReference type="InterPro" id="IPR011766">
    <property type="entry name" value="TPP_enzyme_TPP-bd"/>
</dbReference>
<dbReference type="GO" id="GO:0009099">
    <property type="term" value="P:L-valine biosynthetic process"/>
    <property type="evidence" value="ECO:0007669"/>
    <property type="project" value="UniProtKB-UniPathway"/>
</dbReference>
<dbReference type="CDD" id="cd02015">
    <property type="entry name" value="TPP_AHAS"/>
    <property type="match status" value="1"/>
</dbReference>
<name>A0A8H7AMN1_9EURO</name>
<comment type="cofactor">
    <cofactor evidence="11">
        <name>thiamine diphosphate</name>
        <dbReference type="ChEBI" id="CHEBI:58937"/>
    </cofactor>
    <text evidence="11">Binds 1 thiamine pyrophosphate per subunit.</text>
</comment>
<evidence type="ECO:0000256" key="10">
    <source>
        <dbReference type="ARBA" id="ARBA00023304"/>
    </source>
</evidence>
<evidence type="ECO:0000256" key="11">
    <source>
        <dbReference type="RuleBase" id="RU003591"/>
    </source>
</evidence>
<evidence type="ECO:0000256" key="1">
    <source>
        <dbReference type="ARBA" id="ARBA00004974"/>
    </source>
</evidence>
<comment type="similarity">
    <text evidence="3 11">Belongs to the TPP enzyme family.</text>
</comment>
<dbReference type="InterPro" id="IPR039368">
    <property type="entry name" value="AHAS_TPP"/>
</dbReference>
<evidence type="ECO:0000313" key="15">
    <source>
        <dbReference type="Proteomes" id="UP000606974"/>
    </source>
</evidence>
<dbReference type="FunFam" id="3.40.50.1220:FF:000008">
    <property type="entry name" value="Acetolactate synthase"/>
    <property type="match status" value="1"/>
</dbReference>
<organism evidence="14 15">
    <name type="scientific">Endocarpon pusillum</name>
    <dbReference type="NCBI Taxonomy" id="364733"/>
    <lineage>
        <taxon>Eukaryota</taxon>
        <taxon>Fungi</taxon>
        <taxon>Dikarya</taxon>
        <taxon>Ascomycota</taxon>
        <taxon>Pezizomycotina</taxon>
        <taxon>Eurotiomycetes</taxon>
        <taxon>Chaetothyriomycetidae</taxon>
        <taxon>Verrucariales</taxon>
        <taxon>Verrucariaceae</taxon>
        <taxon>Endocarpon</taxon>
    </lineage>
</organism>
<dbReference type="InterPro" id="IPR029061">
    <property type="entry name" value="THDP-binding"/>
</dbReference>
<dbReference type="Proteomes" id="UP000606974">
    <property type="component" value="Unassembled WGS sequence"/>
</dbReference>
<dbReference type="UniPathway" id="UPA00049">
    <property type="reaction ID" value="UER00059"/>
</dbReference>
<dbReference type="UniPathway" id="UPA00047">
    <property type="reaction ID" value="UER00055"/>
</dbReference>
<dbReference type="Gene3D" id="3.40.50.1220">
    <property type="entry name" value="TPP-binding domain"/>
    <property type="match status" value="1"/>
</dbReference>
<dbReference type="CDD" id="cd07035">
    <property type="entry name" value="TPP_PYR_POX_like"/>
    <property type="match status" value="1"/>
</dbReference>
<evidence type="ECO:0000256" key="8">
    <source>
        <dbReference type="ARBA" id="ARBA00022842"/>
    </source>
</evidence>
<feature type="domain" description="Thiamine pyrophosphate enzyme TPP-binding" evidence="13">
    <location>
        <begin position="320"/>
        <end position="469"/>
    </location>
</feature>
<dbReference type="Pfam" id="PF00205">
    <property type="entry name" value="TPP_enzyme_M"/>
    <property type="match status" value="1"/>
</dbReference>
<keyword evidence="5 11" id="KW-0028">Amino-acid biosynthesis</keyword>
<dbReference type="EMBL" id="JAACFV010000036">
    <property type="protein sequence ID" value="KAF7509866.1"/>
    <property type="molecule type" value="Genomic_DNA"/>
</dbReference>
<evidence type="ECO:0000256" key="7">
    <source>
        <dbReference type="ARBA" id="ARBA00022723"/>
    </source>
</evidence>
<dbReference type="InterPro" id="IPR000399">
    <property type="entry name" value="TPP-bd_CS"/>
</dbReference>
<dbReference type="OrthoDB" id="16262at2759"/>
<dbReference type="GO" id="GO:0030976">
    <property type="term" value="F:thiamine pyrophosphate binding"/>
    <property type="evidence" value="ECO:0007669"/>
    <property type="project" value="UniProtKB-UniRule"/>
</dbReference>
<dbReference type="InterPro" id="IPR012000">
    <property type="entry name" value="Thiamin_PyroP_enz_cen_dom"/>
</dbReference>
<dbReference type="GO" id="GO:0000287">
    <property type="term" value="F:magnesium ion binding"/>
    <property type="evidence" value="ECO:0007669"/>
    <property type="project" value="UniProtKB-UniRule"/>
</dbReference>
<keyword evidence="6 11" id="KW-0808">Transferase</keyword>
<dbReference type="PANTHER" id="PTHR18968:SF13">
    <property type="entry name" value="ACETOLACTATE SYNTHASE CATALYTIC SUBUNIT, MITOCHONDRIAL"/>
    <property type="match status" value="1"/>
</dbReference>
<dbReference type="InterPro" id="IPR045229">
    <property type="entry name" value="TPP_enz"/>
</dbReference>
<evidence type="ECO:0000256" key="6">
    <source>
        <dbReference type="ARBA" id="ARBA00022679"/>
    </source>
</evidence>
<feature type="domain" description="Thiamine pyrophosphate enzyme central" evidence="12">
    <location>
        <begin position="112"/>
        <end position="251"/>
    </location>
</feature>
<dbReference type="GO" id="GO:0050660">
    <property type="term" value="F:flavin adenine dinucleotide binding"/>
    <property type="evidence" value="ECO:0007669"/>
    <property type="project" value="InterPro"/>
</dbReference>
<protein>
    <recommendedName>
        <fullName evidence="4 11">Acetolactate synthase</fullName>
        <ecNumber evidence="4 11">2.2.1.6</ecNumber>
    </recommendedName>
</protein>
<evidence type="ECO:0000256" key="5">
    <source>
        <dbReference type="ARBA" id="ARBA00022605"/>
    </source>
</evidence>
<gene>
    <name evidence="14" type="ORF">GJ744_007377</name>
</gene>
<dbReference type="SUPFAM" id="SSF52518">
    <property type="entry name" value="Thiamin diphosphate-binding fold (THDP-binding)"/>
    <property type="match status" value="2"/>
</dbReference>